<dbReference type="PIRSF" id="PIRSF002070">
    <property type="entry name" value="SSB"/>
    <property type="match status" value="1"/>
</dbReference>
<dbReference type="GO" id="GO:0006260">
    <property type="term" value="P:DNA replication"/>
    <property type="evidence" value="ECO:0007669"/>
    <property type="project" value="InterPro"/>
</dbReference>
<dbReference type="CDD" id="cd04496">
    <property type="entry name" value="SSB_OBF"/>
    <property type="match status" value="1"/>
</dbReference>
<proteinExistence type="inferred from homology"/>
<dbReference type="InterPro" id="IPR012340">
    <property type="entry name" value="NA-bd_OB-fold"/>
</dbReference>
<evidence type="ECO:0000256" key="2">
    <source>
        <dbReference type="SAM" id="MobiDB-lite"/>
    </source>
</evidence>
<dbReference type="GO" id="GO:0009295">
    <property type="term" value="C:nucleoid"/>
    <property type="evidence" value="ECO:0007669"/>
    <property type="project" value="TreeGrafter"/>
</dbReference>
<accession>A0A6H1ZEW8</accession>
<organism evidence="3">
    <name type="scientific">viral metagenome</name>
    <dbReference type="NCBI Taxonomy" id="1070528"/>
    <lineage>
        <taxon>unclassified sequences</taxon>
        <taxon>metagenomes</taxon>
        <taxon>organismal metagenomes</taxon>
    </lineage>
</organism>
<feature type="region of interest" description="Disordered" evidence="2">
    <location>
        <begin position="107"/>
        <end position="134"/>
    </location>
</feature>
<dbReference type="AlphaFoldDB" id="A0A6H1ZEW8"/>
<dbReference type="Pfam" id="PF00436">
    <property type="entry name" value="SSB"/>
    <property type="match status" value="1"/>
</dbReference>
<protein>
    <submittedName>
        <fullName evidence="3">Putative single-stranded DNA-binding protein</fullName>
    </submittedName>
</protein>
<sequence>MLNQCNFIGRLGRDVEKRYLQNGDAVSTFSLAVSEKWTSKEGEKKEKTEWVKCVCYGKLADLASQYIGKGSLVYVSGKMQTRTWDHEGEKKYATEIILKDIKFLSPKKEAKEPEPKEEEELNPIGDDDNPELPF</sequence>
<dbReference type="GO" id="GO:0003697">
    <property type="term" value="F:single-stranded DNA binding"/>
    <property type="evidence" value="ECO:0007669"/>
    <property type="project" value="InterPro"/>
</dbReference>
<feature type="compositionally biased region" description="Acidic residues" evidence="2">
    <location>
        <begin position="115"/>
        <end position="134"/>
    </location>
</feature>
<dbReference type="NCBIfam" id="TIGR00621">
    <property type="entry name" value="ssb"/>
    <property type="match status" value="1"/>
</dbReference>
<dbReference type="PANTHER" id="PTHR10302:SF0">
    <property type="entry name" value="SINGLE-STRANDED DNA-BINDING PROTEIN, MITOCHONDRIAL"/>
    <property type="match status" value="1"/>
</dbReference>
<dbReference type="InterPro" id="IPR011344">
    <property type="entry name" value="ssDNA-bd"/>
</dbReference>
<name>A0A6H1ZEW8_9ZZZZ</name>
<keyword evidence="1 3" id="KW-0238">DNA-binding</keyword>
<dbReference type="PANTHER" id="PTHR10302">
    <property type="entry name" value="SINGLE-STRANDED DNA-BINDING PROTEIN"/>
    <property type="match status" value="1"/>
</dbReference>
<evidence type="ECO:0000256" key="1">
    <source>
        <dbReference type="ARBA" id="ARBA00023125"/>
    </source>
</evidence>
<dbReference type="HAMAP" id="MF_00984">
    <property type="entry name" value="SSB"/>
    <property type="match status" value="1"/>
</dbReference>
<dbReference type="InterPro" id="IPR000424">
    <property type="entry name" value="Primosome_PriB/ssb"/>
</dbReference>
<dbReference type="EMBL" id="MT143999">
    <property type="protein sequence ID" value="QJA45927.1"/>
    <property type="molecule type" value="Genomic_DNA"/>
</dbReference>
<dbReference type="Gene3D" id="2.40.50.140">
    <property type="entry name" value="Nucleic acid-binding proteins"/>
    <property type="match status" value="1"/>
</dbReference>
<evidence type="ECO:0000313" key="3">
    <source>
        <dbReference type="EMBL" id="QJA45927.1"/>
    </source>
</evidence>
<gene>
    <name evidence="3" type="ORF">TM448A00287_0049</name>
    <name evidence="4" type="ORF">TM448B00362_0049</name>
</gene>
<evidence type="ECO:0000313" key="4">
    <source>
        <dbReference type="EMBL" id="QJH95303.1"/>
    </source>
</evidence>
<dbReference type="PROSITE" id="PS50935">
    <property type="entry name" value="SSB"/>
    <property type="match status" value="1"/>
</dbReference>
<dbReference type="EMBL" id="MT144616">
    <property type="protein sequence ID" value="QJH95303.1"/>
    <property type="molecule type" value="Genomic_DNA"/>
</dbReference>
<dbReference type="SUPFAM" id="SSF50249">
    <property type="entry name" value="Nucleic acid-binding proteins"/>
    <property type="match status" value="1"/>
</dbReference>
<reference evidence="3" key="1">
    <citation type="submission" date="2020-03" db="EMBL/GenBank/DDBJ databases">
        <title>The deep terrestrial virosphere.</title>
        <authorList>
            <person name="Holmfeldt K."/>
            <person name="Nilsson E."/>
            <person name="Simone D."/>
            <person name="Lopez-Fernandez M."/>
            <person name="Wu X."/>
            <person name="de Brujin I."/>
            <person name="Lundin D."/>
            <person name="Andersson A."/>
            <person name="Bertilsson S."/>
            <person name="Dopson M."/>
        </authorList>
    </citation>
    <scope>NUCLEOTIDE SEQUENCE</scope>
    <source>
        <strain evidence="3">TM448A00287</strain>
        <strain evidence="4">TM448B00362</strain>
    </source>
</reference>